<comment type="caution">
    <text evidence="3">The sequence shown here is derived from an EMBL/GenBank/DDBJ whole genome shotgun (WGS) entry which is preliminary data.</text>
</comment>
<gene>
    <name evidence="3" type="ORF">KP509_21G019200</name>
</gene>
<dbReference type="PANTHER" id="PTHR36404:SF1">
    <property type="entry name" value="EMBRYO DEFECTIVE 2737"/>
    <property type="match status" value="1"/>
</dbReference>
<evidence type="ECO:0000313" key="3">
    <source>
        <dbReference type="EMBL" id="KAH7314760.1"/>
    </source>
</evidence>
<dbReference type="Pfam" id="PF25112">
    <property type="entry name" value="zf-AtTam37"/>
    <property type="match status" value="1"/>
</dbReference>
<sequence>MDKFFSAAKKTFTDAGTVFREAAHDAAYDLRDNALRGFGLPRLLTSAASFSVAGCAAIGTLAITCEMISKMHVRRDCRNCNGFGGLRCTACLGKGHVQYSSNAVSKYCSHSSRCRFSTKTKKSSISNLANDILEGKEEVINYPPGYNAGYPLPYRECPTCSGTGVAICQMCNGYPLQQPHLSFDNLMDVPWKTWNAHRRTHPPQIRRLSENIKDPDLAAFLLFEKDEIERGVKYDEDTKAQLMASYLRDVEYDDVRKLVADRQPGWEQLQEALQILDPERAKTDPVIVQDVPHYKARMLLEADVASMEVPPRPTEWTEKYLPLLKEKYGGNTEEKAALSISEIRTMVDLRESLIEQVLDAGWANEWRQRKVKEMIEEKIGPYVEAEETGNAVAPASGLESNTSDIERPSKKSGKAGKSGMSEKRKERQERMAKLAAEREAALAQAKIK</sequence>
<dbReference type="PANTHER" id="PTHR36404">
    <property type="entry name" value="EMBRYO DEFECTIVE 2737"/>
    <property type="match status" value="1"/>
</dbReference>
<dbReference type="Proteomes" id="UP000825935">
    <property type="component" value="Chromosome 21"/>
</dbReference>
<protein>
    <recommendedName>
        <fullName evidence="2">AtTam37 zinc finger domain-containing protein</fullName>
    </recommendedName>
</protein>
<dbReference type="OMA" id="PLPTKEC"/>
<organism evidence="3 4">
    <name type="scientific">Ceratopteris richardii</name>
    <name type="common">Triangle waterfern</name>
    <dbReference type="NCBI Taxonomy" id="49495"/>
    <lineage>
        <taxon>Eukaryota</taxon>
        <taxon>Viridiplantae</taxon>
        <taxon>Streptophyta</taxon>
        <taxon>Embryophyta</taxon>
        <taxon>Tracheophyta</taxon>
        <taxon>Polypodiopsida</taxon>
        <taxon>Polypodiidae</taxon>
        <taxon>Polypodiales</taxon>
        <taxon>Pteridineae</taxon>
        <taxon>Pteridaceae</taxon>
        <taxon>Parkerioideae</taxon>
        <taxon>Ceratopteris</taxon>
    </lineage>
</organism>
<keyword evidence="4" id="KW-1185">Reference proteome</keyword>
<name>A0A8T2S9U3_CERRI</name>
<evidence type="ECO:0000313" key="4">
    <source>
        <dbReference type="Proteomes" id="UP000825935"/>
    </source>
</evidence>
<accession>A0A8T2S9U3</accession>
<dbReference type="GO" id="GO:0009507">
    <property type="term" value="C:chloroplast"/>
    <property type="evidence" value="ECO:0007669"/>
    <property type="project" value="TreeGrafter"/>
</dbReference>
<dbReference type="AlphaFoldDB" id="A0A8T2S9U3"/>
<evidence type="ECO:0000256" key="1">
    <source>
        <dbReference type="SAM" id="MobiDB-lite"/>
    </source>
</evidence>
<evidence type="ECO:0000259" key="2">
    <source>
        <dbReference type="Pfam" id="PF25112"/>
    </source>
</evidence>
<proteinExistence type="predicted"/>
<feature type="compositionally biased region" description="Basic and acidic residues" evidence="1">
    <location>
        <begin position="420"/>
        <end position="440"/>
    </location>
</feature>
<dbReference type="InterPro" id="IPR056892">
    <property type="entry name" value="Zf-AtTam37"/>
</dbReference>
<dbReference type="OrthoDB" id="1895848at2759"/>
<dbReference type="EMBL" id="CM035426">
    <property type="protein sequence ID" value="KAH7314760.1"/>
    <property type="molecule type" value="Genomic_DNA"/>
</dbReference>
<feature type="region of interest" description="Disordered" evidence="1">
    <location>
        <begin position="390"/>
        <end position="448"/>
    </location>
</feature>
<feature type="domain" description="AtTam37 zinc finger" evidence="2">
    <location>
        <begin position="70"/>
        <end position="191"/>
    </location>
</feature>
<reference evidence="3" key="1">
    <citation type="submission" date="2021-08" db="EMBL/GenBank/DDBJ databases">
        <title>WGS assembly of Ceratopteris richardii.</title>
        <authorList>
            <person name="Marchant D.B."/>
            <person name="Chen G."/>
            <person name="Jenkins J."/>
            <person name="Shu S."/>
            <person name="Leebens-Mack J."/>
            <person name="Grimwood J."/>
            <person name="Schmutz J."/>
            <person name="Soltis P."/>
            <person name="Soltis D."/>
            <person name="Chen Z.-H."/>
        </authorList>
    </citation>
    <scope>NUCLEOTIDE SEQUENCE</scope>
    <source>
        <strain evidence="3">Whitten #5841</strain>
        <tissue evidence="3">Leaf</tissue>
    </source>
</reference>